<gene>
    <name evidence="2" type="ORF">GFSPODELE1_LOCUS8714</name>
</gene>
<evidence type="ECO:0000313" key="2">
    <source>
        <dbReference type="EMBL" id="CAL1712195.1"/>
    </source>
</evidence>
<protein>
    <submittedName>
        <fullName evidence="2">Uncharacterized protein</fullName>
    </submittedName>
</protein>
<keyword evidence="3" id="KW-1185">Reference proteome</keyword>
<evidence type="ECO:0000313" key="3">
    <source>
        <dbReference type="Proteomes" id="UP001497453"/>
    </source>
</evidence>
<name>A0ABP1DWR6_9APHY</name>
<reference evidence="3" key="1">
    <citation type="submission" date="2024-04" db="EMBL/GenBank/DDBJ databases">
        <authorList>
            <person name="Shaw F."/>
            <person name="Minotto A."/>
        </authorList>
    </citation>
    <scope>NUCLEOTIDE SEQUENCE [LARGE SCALE GENOMIC DNA]</scope>
</reference>
<accession>A0ABP1DWR6</accession>
<feature type="compositionally biased region" description="Polar residues" evidence="1">
    <location>
        <begin position="53"/>
        <end position="67"/>
    </location>
</feature>
<organism evidence="2 3">
    <name type="scientific">Somion occarium</name>
    <dbReference type="NCBI Taxonomy" id="3059160"/>
    <lineage>
        <taxon>Eukaryota</taxon>
        <taxon>Fungi</taxon>
        <taxon>Dikarya</taxon>
        <taxon>Basidiomycota</taxon>
        <taxon>Agaricomycotina</taxon>
        <taxon>Agaricomycetes</taxon>
        <taxon>Polyporales</taxon>
        <taxon>Cerrenaceae</taxon>
        <taxon>Somion</taxon>
    </lineage>
</organism>
<sequence>MKKVPHLEISPPSFARPVTPGCPTDSGVEINQLAPWATQPSHDSIPPAPRSANALSRTSSLNSTNFNAPPGAQWRIPPGSYIAFGLDTLTVAAQFPEDSEAYEVISTFPTGKYVGCVVTSYTHTGQEWSDGCDDGPIEELAVHFVGATPPQEDEMADFWMPISPASDNETTTRGAPLKTKTLFPWKDKFQWTTAGTRLAVKTVHESSLKFILEDEEFGRLEEQMTHDYPALADTASERMPVDDDGEFENVRPSFERLKVPMYALPAVVWRDVREANRRDDPTKFLDEVEELNRLVCQYSTPEFEYTMSDDMTLVDDYMDTDVDE</sequence>
<dbReference type="EMBL" id="OZ037950">
    <property type="protein sequence ID" value="CAL1712195.1"/>
    <property type="molecule type" value="Genomic_DNA"/>
</dbReference>
<proteinExistence type="predicted"/>
<feature type="region of interest" description="Disordered" evidence="1">
    <location>
        <begin position="1"/>
        <end position="72"/>
    </location>
</feature>
<dbReference type="Proteomes" id="UP001497453">
    <property type="component" value="Chromosome 7"/>
</dbReference>
<evidence type="ECO:0000256" key="1">
    <source>
        <dbReference type="SAM" id="MobiDB-lite"/>
    </source>
</evidence>